<dbReference type="PANTHER" id="PTHR37992">
    <property type="entry name" value="EXPRESSED PROTEIN"/>
    <property type="match status" value="1"/>
</dbReference>
<dbReference type="Proteomes" id="UP000292957">
    <property type="component" value="Unassembled WGS sequence"/>
</dbReference>
<dbReference type="OrthoDB" id="3342455at2759"/>
<reference evidence="1" key="1">
    <citation type="submission" date="2019-01" db="EMBL/GenBank/DDBJ databases">
        <title>Draft genome sequences of three monokaryotic isolates of the white-rot basidiomycete fungus Dichomitus squalens.</title>
        <authorList>
            <consortium name="DOE Joint Genome Institute"/>
            <person name="Lopez S.C."/>
            <person name="Andreopoulos B."/>
            <person name="Pangilinan J."/>
            <person name="Lipzen A."/>
            <person name="Riley R."/>
            <person name="Ahrendt S."/>
            <person name="Ng V."/>
            <person name="Barry K."/>
            <person name="Daum C."/>
            <person name="Grigoriev I.V."/>
            <person name="Hilden K.S."/>
            <person name="Makela M.R."/>
            <person name="de Vries R.P."/>
        </authorList>
    </citation>
    <scope>NUCLEOTIDE SEQUENCE [LARGE SCALE GENOMIC DNA]</scope>
    <source>
        <strain evidence="1">OM18370.1</strain>
    </source>
</reference>
<dbReference type="PANTHER" id="PTHR37992:SF1">
    <property type="entry name" value="DUF1774-DOMAIN-CONTAINING PROTEIN"/>
    <property type="match status" value="1"/>
</dbReference>
<organism evidence="1">
    <name type="scientific">Dichomitus squalens</name>
    <dbReference type="NCBI Taxonomy" id="114155"/>
    <lineage>
        <taxon>Eukaryota</taxon>
        <taxon>Fungi</taxon>
        <taxon>Dikarya</taxon>
        <taxon>Basidiomycota</taxon>
        <taxon>Agaricomycotina</taxon>
        <taxon>Agaricomycetes</taxon>
        <taxon>Polyporales</taxon>
        <taxon>Polyporaceae</taxon>
        <taxon>Dichomitus</taxon>
    </lineage>
</organism>
<proteinExistence type="predicted"/>
<name>A0A4Q9MVH3_9APHY</name>
<accession>A0A4Q9MVH3</accession>
<dbReference type="EMBL" id="ML143399">
    <property type="protein sequence ID" value="TBU31397.1"/>
    <property type="molecule type" value="Genomic_DNA"/>
</dbReference>
<sequence>MESLPLDTSHPAVKEYLALVRLQVLTPLSLLVNIATLMACTFVLDPNLGQIAKLYPSSITPQPHMIAIYVVALYILQVGYCLLLVLPRTPETKRALIKGCGFPLVLSNWVFAFWAISWILQAFLLSTVFLGVLLVLLIYANIVLLIYHVPTTKRPLELAFIHAPLRAFMLLPLMVMFPYSLFVTLGKTWSPGEPQHYDRGQWSGLIVVLTVNVIGFLVIVIRRDVVWCVAATWICASLWSLKPKPYPVMITVILFTVLHPAGLVVSSIWAWLRGSNEQRTGAIALPPDEESRPNGRSAAAPGERPAREVDAEAIWG</sequence>
<dbReference type="InterPro" id="IPR013920">
    <property type="entry name" value="DUF1774_fun"/>
</dbReference>
<protein>
    <submittedName>
        <fullName evidence="1">Uncharacterized protein</fullName>
    </submittedName>
</protein>
<gene>
    <name evidence="1" type="ORF">BD311DRAFT_752540</name>
</gene>
<dbReference type="AlphaFoldDB" id="A0A4Q9MVH3"/>
<evidence type="ECO:0000313" key="1">
    <source>
        <dbReference type="EMBL" id="TBU31397.1"/>
    </source>
</evidence>